<dbReference type="SMART" id="SM00257">
    <property type="entry name" value="LysM"/>
    <property type="match status" value="1"/>
</dbReference>
<dbReference type="InterPro" id="IPR018392">
    <property type="entry name" value="LysM"/>
</dbReference>
<dbReference type="Gene3D" id="2.20.230.10">
    <property type="entry name" value="Resuscitation-promoting factor rpfb"/>
    <property type="match status" value="1"/>
</dbReference>
<feature type="domain" description="LysM" evidence="4">
    <location>
        <begin position="190"/>
        <end position="234"/>
    </location>
</feature>
<reference evidence="6" key="1">
    <citation type="submission" date="2017-09" db="EMBL/GenBank/DDBJ databases">
        <title>Metaegenomics of thermophilic ammonia-oxidizing enrichment culture.</title>
        <authorList>
            <person name="Kato S."/>
            <person name="Suzuki K."/>
        </authorList>
    </citation>
    <scope>NUCLEOTIDE SEQUENCE [LARGE SCALE GENOMIC DNA]</scope>
</reference>
<evidence type="ECO:0000313" key="6">
    <source>
        <dbReference type="Proteomes" id="UP000236173"/>
    </source>
</evidence>
<dbReference type="SMART" id="SM01208">
    <property type="entry name" value="G5"/>
    <property type="match status" value="1"/>
</dbReference>
<evidence type="ECO:0000259" key="4">
    <source>
        <dbReference type="PROSITE" id="PS51782"/>
    </source>
</evidence>
<dbReference type="AlphaFoldDB" id="A0A2H5X9L4"/>
<feature type="domain" description="G5" evidence="3">
    <location>
        <begin position="241"/>
        <end position="321"/>
    </location>
</feature>
<dbReference type="InterPro" id="IPR011098">
    <property type="entry name" value="G5_dom"/>
</dbReference>
<gene>
    <name evidence="5" type="ORF">HRbin17_00373</name>
</gene>
<keyword evidence="2" id="KW-1133">Transmembrane helix</keyword>
<dbReference type="EMBL" id="BEHT01000003">
    <property type="protein sequence ID" value="GBC97878.1"/>
    <property type="molecule type" value="Genomic_DNA"/>
</dbReference>
<proteinExistence type="predicted"/>
<feature type="transmembrane region" description="Helical" evidence="2">
    <location>
        <begin position="12"/>
        <end position="30"/>
    </location>
</feature>
<comment type="caution">
    <text evidence="5">The sequence shown here is derived from an EMBL/GenBank/DDBJ whole genome shotgun (WGS) entry which is preliminary data.</text>
</comment>
<accession>A0A2H5X9L4</accession>
<dbReference type="Pfam" id="PF01476">
    <property type="entry name" value="LysM"/>
    <property type="match status" value="1"/>
</dbReference>
<keyword evidence="2" id="KW-0472">Membrane</keyword>
<protein>
    <recommendedName>
        <fullName evidence="7">LysM domain-containing protein</fullName>
    </recommendedName>
</protein>
<organism evidence="5 6">
    <name type="scientific">Candidatus Fervidibacter japonicus</name>
    <dbReference type="NCBI Taxonomy" id="2035412"/>
    <lineage>
        <taxon>Bacteria</taxon>
        <taxon>Candidatus Fervidibacterota</taxon>
        <taxon>Candidatus Fervidibacter</taxon>
    </lineage>
</organism>
<name>A0A2H5X9L4_9BACT</name>
<keyword evidence="2" id="KW-0812">Transmembrane</keyword>
<dbReference type="Gene3D" id="3.10.350.10">
    <property type="entry name" value="LysM domain"/>
    <property type="match status" value="1"/>
</dbReference>
<dbReference type="SUPFAM" id="SSF54106">
    <property type="entry name" value="LysM domain"/>
    <property type="match status" value="1"/>
</dbReference>
<evidence type="ECO:0000256" key="2">
    <source>
        <dbReference type="SAM" id="Phobius"/>
    </source>
</evidence>
<dbReference type="PROSITE" id="PS51782">
    <property type="entry name" value="LYSM"/>
    <property type="match status" value="1"/>
</dbReference>
<dbReference type="InterPro" id="IPR036779">
    <property type="entry name" value="LysM_dom_sf"/>
</dbReference>
<evidence type="ECO:0008006" key="7">
    <source>
        <dbReference type="Google" id="ProtNLM"/>
    </source>
</evidence>
<keyword evidence="1" id="KW-0732">Signal</keyword>
<evidence type="ECO:0000313" key="5">
    <source>
        <dbReference type="EMBL" id="GBC97878.1"/>
    </source>
</evidence>
<dbReference type="Proteomes" id="UP000236173">
    <property type="component" value="Unassembled WGS sequence"/>
</dbReference>
<dbReference type="CDD" id="cd00118">
    <property type="entry name" value="LysM"/>
    <property type="match status" value="1"/>
</dbReference>
<dbReference type="Pfam" id="PF07501">
    <property type="entry name" value="G5"/>
    <property type="match status" value="1"/>
</dbReference>
<dbReference type="PROSITE" id="PS51109">
    <property type="entry name" value="G5"/>
    <property type="match status" value="1"/>
</dbReference>
<evidence type="ECO:0000256" key="1">
    <source>
        <dbReference type="ARBA" id="ARBA00022729"/>
    </source>
</evidence>
<evidence type="ECO:0000259" key="3">
    <source>
        <dbReference type="PROSITE" id="PS51109"/>
    </source>
</evidence>
<sequence>MMRHATVSWVERAIYWLLIAVLTILLLWQWRTNLPTAIFVNGEPVAWLASECLAQAAVRLALAQLQRKHGRDVTFAETVVTGKLPLRPTAQILAPAEAAELLLRRVRPARVAWVIFVDGRPTLALPSKRDAEQALELVKAALTPRNLPLLRPPRFRERVTVRRSPIAPDLVVPDPEKAARRLVQGSEPPVYHTVRAGEFASHIARRYGVTLEELHRLNPDRDLNRIRIGDQLLVKVGKPLVTVISVHQQVTHEPIPYEVKRQLVPHLTGGTIVTKQRGREGLREVVWEVVCENGREVRRQPVKTRTLRDPVPEILLVGGGLPRSAR</sequence>